<dbReference type="Proteomes" id="UP000005536">
    <property type="component" value="Unassembled WGS sequence"/>
</dbReference>
<name>D4DRZ9_NEIEG</name>
<comment type="caution">
    <text evidence="1">The sequence shown here is derived from an EMBL/GenBank/DDBJ whole genome shotgun (WGS) entry which is preliminary data.</text>
</comment>
<evidence type="ECO:0000313" key="2">
    <source>
        <dbReference type="Proteomes" id="UP000005536"/>
    </source>
</evidence>
<dbReference type="AlphaFoldDB" id="D4DRZ9"/>
<accession>D4DRZ9</accession>
<protein>
    <recommendedName>
        <fullName evidence="3">MarR family transcriptional regulator</fullName>
    </recommendedName>
</protein>
<evidence type="ECO:0000313" key="1">
    <source>
        <dbReference type="EMBL" id="EFE49379.1"/>
    </source>
</evidence>
<dbReference type="STRING" id="546263.NELON_10515"/>
<organism evidence="1 2">
    <name type="scientific">Neisseria elongata subsp. glycolytica ATCC 29315</name>
    <dbReference type="NCBI Taxonomy" id="546263"/>
    <lineage>
        <taxon>Bacteria</taxon>
        <taxon>Pseudomonadati</taxon>
        <taxon>Pseudomonadota</taxon>
        <taxon>Betaproteobacteria</taxon>
        <taxon>Neisseriales</taxon>
        <taxon>Neisseriaceae</taxon>
        <taxon>Neisseria</taxon>
    </lineage>
</organism>
<dbReference type="Pfam" id="PF22752">
    <property type="entry name" value="DUF488-N3i"/>
    <property type="match status" value="1"/>
</dbReference>
<dbReference type="PANTHER" id="PTHR36849:SF1">
    <property type="entry name" value="CYTOPLASMIC PROTEIN"/>
    <property type="match status" value="1"/>
</dbReference>
<evidence type="ECO:0008006" key="3">
    <source>
        <dbReference type="Google" id="ProtNLM"/>
    </source>
</evidence>
<dbReference type="PANTHER" id="PTHR36849">
    <property type="entry name" value="CYTOPLASMIC PROTEIN-RELATED"/>
    <property type="match status" value="1"/>
</dbReference>
<dbReference type="EMBL" id="ADBF01000154">
    <property type="protein sequence ID" value="EFE49379.1"/>
    <property type="molecule type" value="Genomic_DNA"/>
</dbReference>
<sequence length="157" mass="17664">MRKLYTATAGHLKHPALQTACGCQTEDTPVFTVQRIYAFRPESGLCAVFIDRLYPRGITKETFAAAEWLKDIAPGTALRRFYHENPEENFAAFAVRYHEELSGGKARQAVARLIELEKAHGEVRLLTAVRHPEQSHVSVLADFLGETFVYLDKTDDA</sequence>
<dbReference type="InterPro" id="IPR052552">
    <property type="entry name" value="YeaO-like"/>
</dbReference>
<gene>
    <name evidence="1" type="ORF">NEIELOOT_01842</name>
</gene>
<reference evidence="1 2" key="1">
    <citation type="submission" date="2010-02" db="EMBL/GenBank/DDBJ databases">
        <authorList>
            <person name="Weinstock G."/>
            <person name="Sodergren E."/>
            <person name="Clifton S."/>
            <person name="Fulton L."/>
            <person name="Fulton B."/>
            <person name="Courtney L."/>
            <person name="Fronick C."/>
            <person name="Harrison M."/>
            <person name="Strong C."/>
            <person name="Farmer C."/>
            <person name="Delahaunty K."/>
            <person name="Markovic C."/>
            <person name="Hall O."/>
            <person name="Minx P."/>
            <person name="Tomlinson C."/>
            <person name="Mitreva M."/>
            <person name="Nelson J."/>
            <person name="Hou S."/>
            <person name="Wollam A."/>
            <person name="Pepin K.H."/>
            <person name="Johnson M."/>
            <person name="Bhonagiri V."/>
            <person name="Zhang X."/>
            <person name="Suruliraj S."/>
            <person name="Warren W."/>
            <person name="Chinwalla A."/>
            <person name="Mardis E.R."/>
            <person name="Wilson R.K."/>
        </authorList>
    </citation>
    <scope>NUCLEOTIDE SEQUENCE [LARGE SCALE GENOMIC DNA]</scope>
    <source>
        <strain evidence="1 2">ATCC 29315</strain>
    </source>
</reference>
<proteinExistence type="predicted"/>